<evidence type="ECO:0000313" key="1">
    <source>
        <dbReference type="Proteomes" id="UP000887561"/>
    </source>
</evidence>
<dbReference type="Proteomes" id="UP000887561">
    <property type="component" value="Unplaced"/>
</dbReference>
<dbReference type="AlphaFoldDB" id="A0A915MF00"/>
<proteinExistence type="predicted"/>
<name>A0A915MF00_MELJA</name>
<accession>A0A915MF00</accession>
<organism evidence="1 2">
    <name type="scientific">Meloidogyne javanica</name>
    <name type="common">Root-knot nematode worm</name>
    <dbReference type="NCBI Taxonomy" id="6303"/>
    <lineage>
        <taxon>Eukaryota</taxon>
        <taxon>Metazoa</taxon>
        <taxon>Ecdysozoa</taxon>
        <taxon>Nematoda</taxon>
        <taxon>Chromadorea</taxon>
        <taxon>Rhabditida</taxon>
        <taxon>Tylenchina</taxon>
        <taxon>Tylenchomorpha</taxon>
        <taxon>Tylenchoidea</taxon>
        <taxon>Meloidogynidae</taxon>
        <taxon>Meloidogyninae</taxon>
        <taxon>Meloidogyne</taxon>
        <taxon>Meloidogyne incognita group</taxon>
    </lineage>
</organism>
<keyword evidence="1" id="KW-1185">Reference proteome</keyword>
<dbReference type="WBParaSite" id="scaffold35214_cov237.g22279">
    <property type="protein sequence ID" value="scaffold35214_cov237.g22279"/>
    <property type="gene ID" value="scaffold35214_cov237.g22279"/>
</dbReference>
<evidence type="ECO:0000313" key="2">
    <source>
        <dbReference type="WBParaSite" id="scaffold35214_cov237.g22279"/>
    </source>
</evidence>
<protein>
    <submittedName>
        <fullName evidence="2">Uncharacterized protein</fullName>
    </submittedName>
</protein>
<reference evidence="2" key="1">
    <citation type="submission" date="2022-11" db="UniProtKB">
        <authorList>
            <consortium name="WormBaseParasite"/>
        </authorList>
    </citation>
    <scope>IDENTIFICATION</scope>
</reference>
<sequence>AACEVVLFSPTSYDECLSAATAECSATGPVYPLCYAAVEAACAVVLAGPVAYPACQAAAAAACGATGPVFPVCYAAAQVACALEEEESFGDKSGEGFRKTERLAVLGECEVRRIIEPDPGEY</sequence>